<evidence type="ECO:0000259" key="13">
    <source>
        <dbReference type="PROSITE" id="PS50885"/>
    </source>
</evidence>
<reference evidence="14" key="1">
    <citation type="submission" date="2022-05" db="EMBL/GenBank/DDBJ databases">
        <title>Novel bacterial taxa in a minimal lignocellulolytic consortium and its capacity to transform plastics disclosed by genome-resolved metagenomics.</title>
        <authorList>
            <person name="Rodriguez C.A.D."/>
            <person name="Diaz-Garcia L."/>
            <person name="Herrera K."/>
            <person name="Tarazona N.A."/>
            <person name="Sproer C."/>
            <person name="Overmann J."/>
            <person name="Jimenez D.J."/>
        </authorList>
    </citation>
    <scope>NUCLEOTIDE SEQUENCE</scope>
    <source>
        <strain evidence="14">MAG5</strain>
    </source>
</reference>
<evidence type="ECO:0000256" key="5">
    <source>
        <dbReference type="ARBA" id="ARBA00022692"/>
    </source>
</evidence>
<dbReference type="PANTHER" id="PTHR34220">
    <property type="entry name" value="SENSOR HISTIDINE KINASE YPDA"/>
    <property type="match status" value="1"/>
</dbReference>
<accession>A0A9J6ZFN3</accession>
<evidence type="ECO:0000256" key="12">
    <source>
        <dbReference type="SAM" id="Phobius"/>
    </source>
</evidence>
<dbReference type="InterPro" id="IPR050640">
    <property type="entry name" value="Bact_2-comp_sensor_kinase"/>
</dbReference>
<feature type="transmembrane region" description="Helical" evidence="12">
    <location>
        <begin position="21"/>
        <end position="40"/>
    </location>
</feature>
<evidence type="ECO:0000313" key="15">
    <source>
        <dbReference type="Proteomes" id="UP001056756"/>
    </source>
</evidence>
<evidence type="ECO:0000256" key="7">
    <source>
        <dbReference type="ARBA" id="ARBA00022777"/>
    </source>
</evidence>
<dbReference type="SMART" id="SM00304">
    <property type="entry name" value="HAMP"/>
    <property type="match status" value="1"/>
</dbReference>
<dbReference type="EMBL" id="CP097899">
    <property type="protein sequence ID" value="URN94688.1"/>
    <property type="molecule type" value="Genomic_DNA"/>
</dbReference>
<keyword evidence="4" id="KW-0808">Transferase</keyword>
<dbReference type="AlphaFoldDB" id="A0A9J6ZFN3"/>
<dbReference type="Pfam" id="PF06580">
    <property type="entry name" value="His_kinase"/>
    <property type="match status" value="1"/>
</dbReference>
<keyword evidence="10" id="KW-0902">Two-component regulatory system</keyword>
<dbReference type="SUPFAM" id="SSF158472">
    <property type="entry name" value="HAMP domain-like"/>
    <property type="match status" value="1"/>
</dbReference>
<evidence type="ECO:0000256" key="10">
    <source>
        <dbReference type="ARBA" id="ARBA00023012"/>
    </source>
</evidence>
<dbReference type="Pfam" id="PF02518">
    <property type="entry name" value="HATPase_c"/>
    <property type="match status" value="1"/>
</dbReference>
<dbReference type="PANTHER" id="PTHR34220:SF11">
    <property type="entry name" value="SENSOR PROTEIN KINASE HPTS"/>
    <property type="match status" value="1"/>
</dbReference>
<gene>
    <name evidence="14" type="ORF">NAG76_00055</name>
</gene>
<dbReference type="GO" id="GO:0005886">
    <property type="term" value="C:plasma membrane"/>
    <property type="evidence" value="ECO:0007669"/>
    <property type="project" value="UniProtKB-SubCell"/>
</dbReference>
<dbReference type="GO" id="GO:0005524">
    <property type="term" value="F:ATP binding"/>
    <property type="evidence" value="ECO:0007669"/>
    <property type="project" value="UniProtKB-KW"/>
</dbReference>
<keyword evidence="9 12" id="KW-1133">Transmembrane helix</keyword>
<keyword evidence="2" id="KW-1003">Cell membrane</keyword>
<keyword evidence="8" id="KW-0067">ATP-binding</keyword>
<keyword evidence="3" id="KW-0597">Phosphoprotein</keyword>
<keyword evidence="7 14" id="KW-0418">Kinase</keyword>
<evidence type="ECO:0000256" key="6">
    <source>
        <dbReference type="ARBA" id="ARBA00022741"/>
    </source>
</evidence>
<dbReference type="PROSITE" id="PS50885">
    <property type="entry name" value="HAMP"/>
    <property type="match status" value="1"/>
</dbReference>
<dbReference type="Pfam" id="PF00672">
    <property type="entry name" value="HAMP"/>
    <property type="match status" value="1"/>
</dbReference>
<keyword evidence="6" id="KW-0547">Nucleotide-binding</keyword>
<evidence type="ECO:0000256" key="11">
    <source>
        <dbReference type="ARBA" id="ARBA00023136"/>
    </source>
</evidence>
<evidence type="ECO:0000256" key="8">
    <source>
        <dbReference type="ARBA" id="ARBA00022840"/>
    </source>
</evidence>
<dbReference type="InterPro" id="IPR010559">
    <property type="entry name" value="Sig_transdc_His_kin_internal"/>
</dbReference>
<keyword evidence="11 12" id="KW-0472">Membrane</keyword>
<dbReference type="Gene3D" id="3.30.450.20">
    <property type="entry name" value="PAS domain"/>
    <property type="match status" value="1"/>
</dbReference>
<dbReference type="InterPro" id="IPR036890">
    <property type="entry name" value="HATPase_C_sf"/>
</dbReference>
<sequence length="602" mass="68852">MNNKKVSWFKRQKIYYKIIMIYFPLVIIPLLIVSGISLIINSNSTIETAEKNVADESKLIVTRIDSIVNQAESFSISAMLDLNKEVKLKELPPVIEKPNEILINDDYELRNQVENRLAYAQMIFPEVESAVYIDRNYYIYKTDNLLVEGTVEGIKSEMFEQVEQSNGSIVWFSMQTRDYWTLDNDQPVLTLGKKILDTNTMELMGYLFVNINEKALSNVYDTIGIEASSGYYIVDGEGMIISSNNSEDILSYVDNGRWEIMKHQDSYVMNTTNTDGKEIIQSSLIFETHDWRLINEIRIDELTSEILKVSRLIVIVAVFALVLAIIGAIILSRSIASPIIVLAKHMSRIRDGNLNKLVEVDSYDEIGVLSKGLNMMLVRISDLLTSIKEEQTKKREYELALIQEQIKPHFFYNTLELIYIFCKSGDGERASKATKALGDFYRVALSNGRELITLGEEINNLNSYLYIQQMRYSDLFNFTISVDEKLKEYIIPKLTLQPLVENAIYHGLKESRGFGSIHISGYIDGQLIHIVVADNGVGMEETQLQKIMSSESHEQHFGMRSVNERIKLYFGENYGLKIKSKQNEGTQITIIIPNHVRGEQHV</sequence>
<evidence type="ECO:0000256" key="2">
    <source>
        <dbReference type="ARBA" id="ARBA00022475"/>
    </source>
</evidence>
<proteinExistence type="predicted"/>
<dbReference type="InterPro" id="IPR003660">
    <property type="entry name" value="HAMP_dom"/>
</dbReference>
<feature type="transmembrane region" description="Helical" evidence="12">
    <location>
        <begin position="312"/>
        <end position="331"/>
    </location>
</feature>
<feature type="domain" description="HAMP" evidence="13">
    <location>
        <begin position="333"/>
        <end position="385"/>
    </location>
</feature>
<dbReference type="KEGG" id="plig:NAG76_00055"/>
<dbReference type="SMART" id="SM00387">
    <property type="entry name" value="HATPase_c"/>
    <property type="match status" value="1"/>
</dbReference>
<evidence type="ECO:0000256" key="9">
    <source>
        <dbReference type="ARBA" id="ARBA00022989"/>
    </source>
</evidence>
<dbReference type="SUPFAM" id="SSF55874">
    <property type="entry name" value="ATPase domain of HSP90 chaperone/DNA topoisomerase II/histidine kinase"/>
    <property type="match status" value="1"/>
</dbReference>
<dbReference type="Gene3D" id="1.10.8.500">
    <property type="entry name" value="HAMP domain in histidine kinase"/>
    <property type="match status" value="1"/>
</dbReference>
<evidence type="ECO:0000313" key="14">
    <source>
        <dbReference type="EMBL" id="URN94688.1"/>
    </source>
</evidence>
<dbReference type="GO" id="GO:0000155">
    <property type="term" value="F:phosphorelay sensor kinase activity"/>
    <property type="evidence" value="ECO:0007669"/>
    <property type="project" value="InterPro"/>
</dbReference>
<organism evidence="14 15">
    <name type="scientific">Candidatus Pristimantibacillus lignocellulolyticus</name>
    <dbReference type="NCBI Taxonomy" id="2994561"/>
    <lineage>
        <taxon>Bacteria</taxon>
        <taxon>Bacillati</taxon>
        <taxon>Bacillota</taxon>
        <taxon>Bacilli</taxon>
        <taxon>Bacillales</taxon>
        <taxon>Paenibacillaceae</taxon>
        <taxon>Candidatus Pristimantibacillus</taxon>
    </lineage>
</organism>
<protein>
    <submittedName>
        <fullName evidence="14">Sensor histidine kinase</fullName>
    </submittedName>
</protein>
<keyword evidence="5 12" id="KW-0812">Transmembrane</keyword>
<dbReference type="CDD" id="cd06225">
    <property type="entry name" value="HAMP"/>
    <property type="match status" value="1"/>
</dbReference>
<evidence type="ECO:0000256" key="1">
    <source>
        <dbReference type="ARBA" id="ARBA00004651"/>
    </source>
</evidence>
<evidence type="ECO:0000256" key="4">
    <source>
        <dbReference type="ARBA" id="ARBA00022679"/>
    </source>
</evidence>
<comment type="subcellular location">
    <subcellularLocation>
        <location evidence="1">Cell membrane</location>
        <topology evidence="1">Multi-pass membrane protein</topology>
    </subcellularLocation>
</comment>
<dbReference type="Gene3D" id="3.30.565.10">
    <property type="entry name" value="Histidine kinase-like ATPase, C-terminal domain"/>
    <property type="match status" value="1"/>
</dbReference>
<dbReference type="Proteomes" id="UP001056756">
    <property type="component" value="Chromosome"/>
</dbReference>
<evidence type="ECO:0000256" key="3">
    <source>
        <dbReference type="ARBA" id="ARBA00022553"/>
    </source>
</evidence>
<name>A0A9J6ZFN3_9BACL</name>
<dbReference type="InterPro" id="IPR003594">
    <property type="entry name" value="HATPase_dom"/>
</dbReference>